<gene>
    <name evidence="2" type="ORF">HAX54_027348</name>
</gene>
<reference evidence="2 3" key="1">
    <citation type="journal article" date="2021" name="BMC Genomics">
        <title>Datura genome reveals duplications of psychoactive alkaloid biosynthetic genes and high mutation rate following tissue culture.</title>
        <authorList>
            <person name="Rajewski A."/>
            <person name="Carter-House D."/>
            <person name="Stajich J."/>
            <person name="Litt A."/>
        </authorList>
    </citation>
    <scope>NUCLEOTIDE SEQUENCE [LARGE SCALE GENOMIC DNA]</scope>
    <source>
        <strain evidence="2">AR-01</strain>
    </source>
</reference>
<keyword evidence="1" id="KW-0472">Membrane</keyword>
<protein>
    <submittedName>
        <fullName evidence="2">Uncharacterized protein</fullName>
    </submittedName>
</protein>
<keyword evidence="1" id="KW-0812">Transmembrane</keyword>
<evidence type="ECO:0000256" key="1">
    <source>
        <dbReference type="SAM" id="Phobius"/>
    </source>
</evidence>
<keyword evidence="3" id="KW-1185">Reference proteome</keyword>
<evidence type="ECO:0000313" key="2">
    <source>
        <dbReference type="EMBL" id="MCD9641257.1"/>
    </source>
</evidence>
<accession>A0ABS8V4A6</accession>
<feature type="transmembrane region" description="Helical" evidence="1">
    <location>
        <begin position="51"/>
        <end position="75"/>
    </location>
</feature>
<evidence type="ECO:0000313" key="3">
    <source>
        <dbReference type="Proteomes" id="UP000823775"/>
    </source>
</evidence>
<proteinExistence type="predicted"/>
<organism evidence="2 3">
    <name type="scientific">Datura stramonium</name>
    <name type="common">Jimsonweed</name>
    <name type="synonym">Common thornapple</name>
    <dbReference type="NCBI Taxonomy" id="4076"/>
    <lineage>
        <taxon>Eukaryota</taxon>
        <taxon>Viridiplantae</taxon>
        <taxon>Streptophyta</taxon>
        <taxon>Embryophyta</taxon>
        <taxon>Tracheophyta</taxon>
        <taxon>Spermatophyta</taxon>
        <taxon>Magnoliopsida</taxon>
        <taxon>eudicotyledons</taxon>
        <taxon>Gunneridae</taxon>
        <taxon>Pentapetalae</taxon>
        <taxon>asterids</taxon>
        <taxon>lamiids</taxon>
        <taxon>Solanales</taxon>
        <taxon>Solanaceae</taxon>
        <taxon>Solanoideae</taxon>
        <taxon>Datureae</taxon>
        <taxon>Datura</taxon>
    </lineage>
</organism>
<comment type="caution">
    <text evidence="2">The sequence shown here is derived from an EMBL/GenBank/DDBJ whole genome shotgun (WGS) entry which is preliminary data.</text>
</comment>
<dbReference type="Proteomes" id="UP000823775">
    <property type="component" value="Unassembled WGS sequence"/>
</dbReference>
<keyword evidence="1" id="KW-1133">Transmembrane helix</keyword>
<dbReference type="EMBL" id="JACEIK010003311">
    <property type="protein sequence ID" value="MCD9641257.1"/>
    <property type="molecule type" value="Genomic_DNA"/>
</dbReference>
<name>A0ABS8V4A6_DATST</name>
<sequence>MERSDIVFYGYCQEIESSGGGRSRSENVVLSNANIGENPMPQKPKGSSTRFVHGGLFGLEIPICLLLSLAVFLGGCSSLLSNSNSARGQPAAEQPTNLPPSPDWTTIFKEYSVQNSVGSSEASVNQSPLIPELHTPLLDDDIHRAELAGRLRILLWGKPYRKEIIDSVVDTQVQIEKHIQVALVERDYSVESLLAKRH</sequence>